<dbReference type="Pfam" id="PF08388">
    <property type="entry name" value="GIIM"/>
    <property type="match status" value="1"/>
</dbReference>
<reference evidence="2" key="1">
    <citation type="journal article" date="2007" name="J. Clin. Microbiol.">
        <title>Reevaluating the serotype II capsular locus of Streptococcus agalactiae.</title>
        <authorList>
            <person name="Martins E.R."/>
            <person name="Melo-Cristino J."/>
            <person name="Ramirez M."/>
        </authorList>
    </citation>
    <scope>NUCLEOTIDE SEQUENCE</scope>
    <source>
        <strain evidence="2">DSM2134</strain>
    </source>
</reference>
<evidence type="ECO:0000259" key="1">
    <source>
        <dbReference type="Pfam" id="PF08388"/>
    </source>
</evidence>
<feature type="domain" description="Group II intron maturase-specific" evidence="1">
    <location>
        <begin position="7"/>
        <end position="62"/>
    </location>
</feature>
<protein>
    <recommendedName>
        <fullName evidence="1">Group II intron maturase-specific domain-containing protein</fullName>
    </recommendedName>
</protein>
<accession>A8JZY5</accession>
<reference evidence="2" key="2">
    <citation type="submission" date="2007-06" db="EMBL/GenBank/DDBJ databases">
        <authorList>
            <person name="Martins E."/>
            <person name="Ramirez M."/>
            <person name="Melo-Cristino J."/>
        </authorList>
    </citation>
    <scope>NUCLEOTIDE SEQUENCE</scope>
    <source>
        <strain evidence="2">DSM2134</strain>
    </source>
</reference>
<name>A8JZY5_STRAG</name>
<dbReference type="Gene3D" id="1.10.30.50">
    <property type="match status" value="1"/>
</dbReference>
<proteinExistence type="predicted"/>
<organism evidence="2">
    <name type="scientific">Streptococcus agalactiae</name>
    <dbReference type="NCBI Taxonomy" id="1311"/>
    <lineage>
        <taxon>Bacteria</taxon>
        <taxon>Bacillati</taxon>
        <taxon>Bacillota</taxon>
        <taxon>Bacilli</taxon>
        <taxon>Lactobacillales</taxon>
        <taxon>Streptococcaceae</taxon>
        <taxon>Streptococcus</taxon>
    </lineage>
</organism>
<dbReference type="InterPro" id="IPR013597">
    <property type="entry name" value="Mat_intron_G2"/>
</dbReference>
<dbReference type="AlphaFoldDB" id="A8JZY5"/>
<dbReference type="EMBL" id="EF990366">
    <property type="protein sequence ID" value="ABV59033.1"/>
    <property type="molecule type" value="Genomic_DNA"/>
</dbReference>
<evidence type="ECO:0000313" key="2">
    <source>
        <dbReference type="EMBL" id="ABV59033.1"/>
    </source>
</evidence>
<sequence>MGARSLNHETNQQIRGWTNYHQSVCASEAFSYLDYHLYELLWRWAKRRHPKKGQWWVSTKYWHRRGNRSWVFASGDKELIRVDHTAIVRHTKVRENANPYLDTEYFAQRTFNHGMKRLTGRFKLVWKKQNGRCHHCGLPMELGEDREIFFKVPKSKGGVEEVDNMAYVHSYCQRLFIESRSKE</sequence>